<protein>
    <submittedName>
        <fullName evidence="5">CbiX/SirB N-terminal domain-containing protein</fullName>
    </submittedName>
</protein>
<name>A0ABD6AGZ9_9EURY</name>
<dbReference type="Gene3D" id="3.40.50.1400">
    <property type="match status" value="2"/>
</dbReference>
<evidence type="ECO:0000256" key="2">
    <source>
        <dbReference type="ARBA" id="ARBA00022723"/>
    </source>
</evidence>
<reference evidence="5 6" key="1">
    <citation type="journal article" date="2019" name="Int. J. Syst. Evol. Microbiol.">
        <title>The Global Catalogue of Microorganisms (GCM) 10K type strain sequencing project: providing services to taxonomists for standard genome sequencing and annotation.</title>
        <authorList>
            <consortium name="The Broad Institute Genomics Platform"/>
            <consortium name="The Broad Institute Genome Sequencing Center for Infectious Disease"/>
            <person name="Wu L."/>
            <person name="Ma J."/>
        </authorList>
    </citation>
    <scope>NUCLEOTIDE SEQUENCE [LARGE SCALE GENOMIC DNA]</scope>
    <source>
        <strain evidence="5 6">CGMCC 1.12554</strain>
    </source>
</reference>
<dbReference type="Proteomes" id="UP001596545">
    <property type="component" value="Unassembled WGS sequence"/>
</dbReference>
<keyword evidence="3" id="KW-0456">Lyase</keyword>
<evidence type="ECO:0000256" key="3">
    <source>
        <dbReference type="ARBA" id="ARBA00023239"/>
    </source>
</evidence>
<dbReference type="Pfam" id="PF01903">
    <property type="entry name" value="CbiX"/>
    <property type="match status" value="2"/>
</dbReference>
<keyword evidence="1" id="KW-0169">Cobalamin biosynthesis</keyword>
<sequence>MSRAADAVGIGDDETALLVGHGSRRDKSNEAVRELAAGLEDRIGVSTDAAFLELAEPSIPEAIETLAHCSGRITMVPLSLFAASHVKNDLPLAVKRARSDHPNVRFHAGAHLGIHPAILDLLDDRARAVEAELGVDRAADDVAVVVCARGSSDPDSNADVHKLARLLYEGREFDRVAAGFIGVTEPLLDEVLHDVAKTRPDAVVVLPYMLGDGVLTGRIRDGAADFDAEYPYVDAAAGDPLGTDTRLLDVLADRWQEARTDSVDMSCDTCKYKVELDGYEEDEGGARAMLRALTHQQAHEDRDDVADEPHAHDAPETHLAVCTNQTCAAGGSPAVLENLRQAARDADADVHVTRSSCFDQCGDGPIVAQYPDGVWYGACDDADADRIVSAVERDRIVSDLVHQTL</sequence>
<dbReference type="InterPro" id="IPR050963">
    <property type="entry name" value="Sirohydro_Cobaltochel/CbiX"/>
</dbReference>
<dbReference type="PANTHER" id="PTHR33542:SF3">
    <property type="entry name" value="SIROHYDROCHLORIN FERROCHELATASE, CHLOROPLASTIC"/>
    <property type="match status" value="1"/>
</dbReference>
<dbReference type="GO" id="GO:0046872">
    <property type="term" value="F:metal ion binding"/>
    <property type="evidence" value="ECO:0007669"/>
    <property type="project" value="UniProtKB-KW"/>
</dbReference>
<evidence type="ECO:0000256" key="4">
    <source>
        <dbReference type="ARBA" id="ARBA00023285"/>
    </source>
</evidence>
<proteinExistence type="predicted"/>
<keyword evidence="2" id="KW-0479">Metal-binding</keyword>
<dbReference type="GO" id="GO:0016829">
    <property type="term" value="F:lyase activity"/>
    <property type="evidence" value="ECO:0007669"/>
    <property type="project" value="UniProtKB-KW"/>
</dbReference>
<dbReference type="Gene3D" id="3.40.30.10">
    <property type="entry name" value="Glutaredoxin"/>
    <property type="match status" value="1"/>
</dbReference>
<dbReference type="AlphaFoldDB" id="A0ABD6AGZ9"/>
<accession>A0ABD6AGZ9</accession>
<dbReference type="CDD" id="cd03416">
    <property type="entry name" value="CbiX_SirB_N"/>
    <property type="match status" value="1"/>
</dbReference>
<dbReference type="InterPro" id="IPR036249">
    <property type="entry name" value="Thioredoxin-like_sf"/>
</dbReference>
<gene>
    <name evidence="5" type="ORF">ACFQMF_02795</name>
</gene>
<evidence type="ECO:0000313" key="6">
    <source>
        <dbReference type="Proteomes" id="UP001596545"/>
    </source>
</evidence>
<keyword evidence="4" id="KW-0170">Cobalt</keyword>
<comment type="caution">
    <text evidence="5">The sequence shown here is derived from an EMBL/GenBank/DDBJ whole genome shotgun (WGS) entry which is preliminary data.</text>
</comment>
<dbReference type="CDD" id="cd03414">
    <property type="entry name" value="CbiX_SirB_C"/>
    <property type="match status" value="1"/>
</dbReference>
<dbReference type="CDD" id="cd02980">
    <property type="entry name" value="TRX_Fd_family"/>
    <property type="match status" value="1"/>
</dbReference>
<keyword evidence="6" id="KW-1185">Reference proteome</keyword>
<evidence type="ECO:0000256" key="1">
    <source>
        <dbReference type="ARBA" id="ARBA00022573"/>
    </source>
</evidence>
<dbReference type="InterPro" id="IPR002762">
    <property type="entry name" value="CbiX-like"/>
</dbReference>
<dbReference type="PANTHER" id="PTHR33542">
    <property type="entry name" value="SIROHYDROCHLORIN FERROCHELATASE, CHLOROPLASTIC"/>
    <property type="match status" value="1"/>
</dbReference>
<dbReference type="SUPFAM" id="SSF53800">
    <property type="entry name" value="Chelatase"/>
    <property type="match status" value="1"/>
</dbReference>
<evidence type="ECO:0000313" key="5">
    <source>
        <dbReference type="EMBL" id="MFC7323505.1"/>
    </source>
</evidence>
<dbReference type="EMBL" id="JBHTBL010000001">
    <property type="protein sequence ID" value="MFC7323505.1"/>
    <property type="molecule type" value="Genomic_DNA"/>
</dbReference>
<organism evidence="5 6">
    <name type="scientific">Halorubrum rutilum</name>
    <dbReference type="NCBI Taxonomy" id="1364933"/>
    <lineage>
        <taxon>Archaea</taxon>
        <taxon>Methanobacteriati</taxon>
        <taxon>Methanobacteriota</taxon>
        <taxon>Stenosarchaea group</taxon>
        <taxon>Halobacteria</taxon>
        <taxon>Halobacteriales</taxon>
        <taxon>Haloferacaceae</taxon>
        <taxon>Halorubrum</taxon>
    </lineage>
</organism>
<dbReference type="RefSeq" id="WP_256407589.1">
    <property type="nucleotide sequence ID" value="NZ_JANHDN010000001.1"/>
</dbReference>
<dbReference type="GO" id="GO:0009236">
    <property type="term" value="P:cobalamin biosynthetic process"/>
    <property type="evidence" value="ECO:0007669"/>
    <property type="project" value="UniProtKB-KW"/>
</dbReference>
<dbReference type="SUPFAM" id="SSF52833">
    <property type="entry name" value="Thioredoxin-like"/>
    <property type="match status" value="1"/>
</dbReference>